<organism evidence="1 2">
    <name type="scientific">Paenibacillus pini JCM 16418</name>
    <dbReference type="NCBI Taxonomy" id="1236976"/>
    <lineage>
        <taxon>Bacteria</taxon>
        <taxon>Bacillati</taxon>
        <taxon>Bacillota</taxon>
        <taxon>Bacilli</taxon>
        <taxon>Bacillales</taxon>
        <taxon>Paenibacillaceae</taxon>
        <taxon>Paenibacillus</taxon>
    </lineage>
</organism>
<reference evidence="1 2" key="1">
    <citation type="journal article" date="2014" name="Genome Announc.">
        <title>Draft Genome Sequence of Paenibacillus pini JCM 16418T, Isolated from the Rhizosphere of Pine Tree.</title>
        <authorList>
            <person name="Yuki M."/>
            <person name="Oshima K."/>
            <person name="Suda W."/>
            <person name="Oshida Y."/>
            <person name="Kitamura K."/>
            <person name="Iida Y."/>
            <person name="Hattori M."/>
            <person name="Ohkuma M."/>
        </authorList>
    </citation>
    <scope>NUCLEOTIDE SEQUENCE [LARGE SCALE GENOMIC DNA]</scope>
    <source>
        <strain evidence="1 2">JCM 16418</strain>
    </source>
</reference>
<proteinExistence type="predicted"/>
<protein>
    <submittedName>
        <fullName evidence="1">Uncharacterized protein</fullName>
    </submittedName>
</protein>
<keyword evidence="2" id="KW-1185">Reference proteome</keyword>
<sequence>MTERTLQDIQEQLENLNRNYLSFQKRLSDNLLKLSSQVETIDYRKLAKLIKEQADEAKNLHEIQKHIEVLKEQEREKFK</sequence>
<accession>W7Z8W0</accession>
<dbReference type="Proteomes" id="UP000019364">
    <property type="component" value="Unassembled WGS sequence"/>
</dbReference>
<name>W7Z8W0_9BACL</name>
<comment type="caution">
    <text evidence="1">The sequence shown here is derived from an EMBL/GenBank/DDBJ whole genome shotgun (WGS) entry which is preliminary data.</text>
</comment>
<gene>
    <name evidence="1" type="ORF">JCM16418_5138</name>
</gene>
<dbReference type="STRING" id="1236976.JCM16418_5138"/>
<dbReference type="EMBL" id="BAVZ01000047">
    <property type="protein sequence ID" value="GAF10904.1"/>
    <property type="molecule type" value="Genomic_DNA"/>
</dbReference>
<dbReference type="RefSeq" id="WP_148298909.1">
    <property type="nucleotide sequence ID" value="NZ_BAVZ01000047.1"/>
</dbReference>
<evidence type="ECO:0000313" key="1">
    <source>
        <dbReference type="EMBL" id="GAF10904.1"/>
    </source>
</evidence>
<evidence type="ECO:0000313" key="2">
    <source>
        <dbReference type="Proteomes" id="UP000019364"/>
    </source>
</evidence>
<dbReference type="AlphaFoldDB" id="W7Z8W0"/>